<feature type="compositionally biased region" description="Basic residues" evidence="7">
    <location>
        <begin position="58"/>
        <end position="75"/>
    </location>
</feature>
<evidence type="ECO:0000256" key="5">
    <source>
        <dbReference type="ARBA" id="ARBA00022517"/>
    </source>
</evidence>
<protein>
    <submittedName>
        <fullName evidence="8">Alb1-domain-containing protein</fullName>
    </submittedName>
</protein>
<keyword evidence="4" id="KW-0963">Cytoplasm</keyword>
<evidence type="ECO:0000256" key="7">
    <source>
        <dbReference type="SAM" id="MobiDB-lite"/>
    </source>
</evidence>
<name>A0AAD4L1E5_9EURO</name>
<reference evidence="8" key="1">
    <citation type="submission" date="2021-12" db="EMBL/GenBank/DDBJ databases">
        <title>Convergent genome expansion in fungi linked to evolution of root-endophyte symbiosis.</title>
        <authorList>
            <consortium name="DOE Joint Genome Institute"/>
            <person name="Ke Y.-H."/>
            <person name="Bonito G."/>
            <person name="Liao H.-L."/>
            <person name="Looney B."/>
            <person name="Rojas-Flechas A."/>
            <person name="Nash J."/>
            <person name="Hameed K."/>
            <person name="Schadt C."/>
            <person name="Martin F."/>
            <person name="Crous P.W."/>
            <person name="Miettinen O."/>
            <person name="Magnuson J.K."/>
            <person name="Labbe J."/>
            <person name="Jacobson D."/>
            <person name="Doktycz M.J."/>
            <person name="Veneault-Fourrey C."/>
            <person name="Kuo A."/>
            <person name="Mondo S."/>
            <person name="Calhoun S."/>
            <person name="Riley R."/>
            <person name="Ohm R."/>
            <person name="LaButti K."/>
            <person name="Andreopoulos B."/>
            <person name="Pangilinan J."/>
            <person name="Nolan M."/>
            <person name="Tritt A."/>
            <person name="Clum A."/>
            <person name="Lipzen A."/>
            <person name="Daum C."/>
            <person name="Barry K."/>
            <person name="Grigoriev I.V."/>
            <person name="Vilgalys R."/>
        </authorList>
    </citation>
    <scope>NUCLEOTIDE SEQUENCE</scope>
    <source>
        <strain evidence="8">PMI_201</strain>
    </source>
</reference>
<dbReference type="GO" id="GO:0005730">
    <property type="term" value="C:nucleolus"/>
    <property type="evidence" value="ECO:0007669"/>
    <property type="project" value="TreeGrafter"/>
</dbReference>
<dbReference type="GO" id="GO:0000055">
    <property type="term" value="P:ribosomal large subunit export from nucleus"/>
    <property type="evidence" value="ECO:0007669"/>
    <property type="project" value="TreeGrafter"/>
</dbReference>
<feature type="compositionally biased region" description="Basic and acidic residues" evidence="7">
    <location>
        <begin position="19"/>
        <end position="33"/>
    </location>
</feature>
<keyword evidence="5" id="KW-0690">Ribosome biogenesis</keyword>
<dbReference type="AlphaFoldDB" id="A0AAD4L1E5"/>
<gene>
    <name evidence="8" type="ORF">BGW36DRAFT_353768</name>
</gene>
<keyword evidence="6" id="KW-0539">Nucleus</keyword>
<comment type="subcellular location">
    <subcellularLocation>
        <location evidence="2">Cytoplasm</location>
    </subcellularLocation>
    <subcellularLocation>
        <location evidence="1">Nucleus</location>
    </subcellularLocation>
</comment>
<dbReference type="Proteomes" id="UP001201262">
    <property type="component" value="Unassembled WGS sequence"/>
</dbReference>
<evidence type="ECO:0000256" key="4">
    <source>
        <dbReference type="ARBA" id="ARBA00022490"/>
    </source>
</evidence>
<dbReference type="EMBL" id="JAJTJA010000001">
    <property type="protein sequence ID" value="KAH8705359.1"/>
    <property type="molecule type" value="Genomic_DNA"/>
</dbReference>
<dbReference type="RefSeq" id="XP_046077980.1">
    <property type="nucleotide sequence ID" value="XM_046213465.1"/>
</dbReference>
<feature type="compositionally biased region" description="Polar residues" evidence="7">
    <location>
        <begin position="136"/>
        <end position="151"/>
    </location>
</feature>
<keyword evidence="9" id="KW-1185">Reference proteome</keyword>
<evidence type="ECO:0000256" key="6">
    <source>
        <dbReference type="ARBA" id="ARBA00023242"/>
    </source>
</evidence>
<comment type="caution">
    <text evidence="8">The sequence shown here is derived from an EMBL/GenBank/DDBJ whole genome shotgun (WGS) entry which is preliminary data.</text>
</comment>
<dbReference type="GO" id="GO:0005737">
    <property type="term" value="C:cytoplasm"/>
    <property type="evidence" value="ECO:0007669"/>
    <property type="project" value="UniProtKB-SubCell"/>
</dbReference>
<dbReference type="InterPro" id="IPR022784">
    <property type="entry name" value="Ribosome_bgen_Alb1"/>
</dbReference>
<accession>A0AAD4L1E5</accession>
<dbReference type="Pfam" id="PF09135">
    <property type="entry name" value="Alb1"/>
    <property type="match status" value="1"/>
</dbReference>
<evidence type="ECO:0000256" key="3">
    <source>
        <dbReference type="ARBA" id="ARBA00022448"/>
    </source>
</evidence>
<evidence type="ECO:0000256" key="1">
    <source>
        <dbReference type="ARBA" id="ARBA00004123"/>
    </source>
</evidence>
<dbReference type="GO" id="GO:0030687">
    <property type="term" value="C:preribosome, large subunit precursor"/>
    <property type="evidence" value="ECO:0007669"/>
    <property type="project" value="TreeGrafter"/>
</dbReference>
<dbReference type="PANTHER" id="PTHR28280">
    <property type="entry name" value="SHUTTLING PRE-60S FACTOR ECM1"/>
    <property type="match status" value="1"/>
</dbReference>
<organism evidence="8 9">
    <name type="scientific">Talaromyces proteolyticus</name>
    <dbReference type="NCBI Taxonomy" id="1131652"/>
    <lineage>
        <taxon>Eukaryota</taxon>
        <taxon>Fungi</taxon>
        <taxon>Dikarya</taxon>
        <taxon>Ascomycota</taxon>
        <taxon>Pezizomycotina</taxon>
        <taxon>Eurotiomycetes</taxon>
        <taxon>Eurotiomycetidae</taxon>
        <taxon>Eurotiales</taxon>
        <taxon>Trichocomaceae</taxon>
        <taxon>Talaromyces</taxon>
        <taxon>Talaromyces sect. Bacilispori</taxon>
    </lineage>
</organism>
<evidence type="ECO:0000313" key="9">
    <source>
        <dbReference type="Proteomes" id="UP001201262"/>
    </source>
</evidence>
<sequence>MGRTGKLKKKSTSLNSRAARRETSPSADVDKSLRSMPRIEASSKSPAIHAVHASAGISKKKSKTKAISRAQRLRQQKNIERAEAVLDQLENKVAKSAGRAKIVKARSAQWEDLNSKNNIATKILQQAEDSDDEQVDLQQSSEGATNANRSVFAQPGDSIPPAEHGTIDEDDEIT</sequence>
<dbReference type="PANTHER" id="PTHR28280:SF1">
    <property type="entry name" value="SHUTTLING PRE-60S FACTOR ECM1"/>
    <property type="match status" value="1"/>
</dbReference>
<feature type="compositionally biased region" description="Basic residues" evidence="7">
    <location>
        <begin position="1"/>
        <end position="11"/>
    </location>
</feature>
<feature type="region of interest" description="Disordered" evidence="7">
    <location>
        <begin position="126"/>
        <end position="174"/>
    </location>
</feature>
<proteinExistence type="predicted"/>
<dbReference type="GeneID" id="70243752"/>
<feature type="region of interest" description="Disordered" evidence="7">
    <location>
        <begin position="1"/>
        <end position="76"/>
    </location>
</feature>
<dbReference type="InterPro" id="IPR053278">
    <property type="entry name" value="Pre-60S_factor_ECM1"/>
</dbReference>
<evidence type="ECO:0000256" key="2">
    <source>
        <dbReference type="ARBA" id="ARBA00004496"/>
    </source>
</evidence>
<evidence type="ECO:0000313" key="8">
    <source>
        <dbReference type="EMBL" id="KAH8705359.1"/>
    </source>
</evidence>
<keyword evidence="3" id="KW-0813">Transport</keyword>